<proteinExistence type="inferred from homology"/>
<comment type="similarity">
    <text evidence="1">Belongs to the peptidase S33 family.</text>
</comment>
<dbReference type="KEGG" id="theu:HPC62_12115"/>
<evidence type="ECO:0000256" key="2">
    <source>
        <dbReference type="ARBA" id="ARBA00022801"/>
    </source>
</evidence>
<evidence type="ECO:0000313" key="6">
    <source>
        <dbReference type="Proteomes" id="UP000505210"/>
    </source>
</evidence>
<dbReference type="EMBL" id="CP053661">
    <property type="protein sequence ID" value="QKD82831.1"/>
    <property type="molecule type" value="Genomic_DNA"/>
</dbReference>
<dbReference type="InterPro" id="IPR000073">
    <property type="entry name" value="AB_hydrolase_1"/>
</dbReference>
<dbReference type="Pfam" id="PF00561">
    <property type="entry name" value="Abhydrolase_1"/>
    <property type="match status" value="1"/>
</dbReference>
<feature type="chain" id="PRO_5027112873" evidence="3">
    <location>
        <begin position="27"/>
        <end position="506"/>
    </location>
</feature>
<feature type="signal peptide" evidence="3">
    <location>
        <begin position="1"/>
        <end position="26"/>
    </location>
</feature>
<dbReference type="GO" id="GO:0016787">
    <property type="term" value="F:hydrolase activity"/>
    <property type="evidence" value="ECO:0007669"/>
    <property type="project" value="UniProtKB-KW"/>
</dbReference>
<dbReference type="RefSeq" id="WP_172355990.1">
    <property type="nucleotide sequence ID" value="NZ_CP053661.1"/>
</dbReference>
<dbReference type="Gene3D" id="3.40.50.1820">
    <property type="entry name" value="alpha/beta hydrolase"/>
    <property type="match status" value="1"/>
</dbReference>
<dbReference type="InterPro" id="IPR029058">
    <property type="entry name" value="AB_hydrolase_fold"/>
</dbReference>
<evidence type="ECO:0000256" key="1">
    <source>
        <dbReference type="ARBA" id="ARBA00010088"/>
    </source>
</evidence>
<dbReference type="InterPro" id="IPR051601">
    <property type="entry name" value="Serine_prot/Carboxylest_S33"/>
</dbReference>
<dbReference type="AlphaFoldDB" id="A0A6M8BGT1"/>
<organism evidence="5 6">
    <name type="scientific">Thermoleptolyngbya sichuanensis A183</name>
    <dbReference type="NCBI Taxonomy" id="2737172"/>
    <lineage>
        <taxon>Bacteria</taxon>
        <taxon>Bacillati</taxon>
        <taxon>Cyanobacteriota</taxon>
        <taxon>Cyanophyceae</taxon>
        <taxon>Oculatellales</taxon>
        <taxon>Oculatellaceae</taxon>
        <taxon>Thermoleptolyngbya</taxon>
        <taxon>Thermoleptolyngbya sichuanensis</taxon>
    </lineage>
</organism>
<evidence type="ECO:0000313" key="5">
    <source>
        <dbReference type="EMBL" id="QKD82831.1"/>
    </source>
</evidence>
<gene>
    <name evidence="5" type="ORF">HPC62_12115</name>
</gene>
<dbReference type="PANTHER" id="PTHR43248">
    <property type="entry name" value="2-SUCCINYL-6-HYDROXY-2,4-CYCLOHEXADIENE-1-CARBOXYLATE SYNTHASE"/>
    <property type="match status" value="1"/>
</dbReference>
<dbReference type="PANTHER" id="PTHR43248:SF25">
    <property type="entry name" value="AB HYDROLASE-1 DOMAIN-CONTAINING PROTEIN-RELATED"/>
    <property type="match status" value="1"/>
</dbReference>
<keyword evidence="2 5" id="KW-0378">Hydrolase</keyword>
<accession>A0A6M8BGT1</accession>
<sequence length="506" mass="55032">MTHFFTRLIGFTALGVAIAMARPAIATPPTSPAWESTDCSTFGLNALQSAMSDCGYVTVPERHSQPDGPTIQVAVVRTRSIGNNPAPDPLFIENGGPGSTTIKTFAVDILPNLPVLPALLQARDLVFVDQRGTGHSRPFFNCPEKTEHNIAVARDEIAPTDTQWMVACRDRSLAAGINPNAFNTIENAADIYAVAEALGYDQFNYYGVSYGTLLGQYVLEQAEEHTAQLRSAILDGVVTTNIDFNLAATYTLSGALRNLFAACAADAQCNQTYPNLETVFLSLLDRLEQTPVPLTLKIPDTEETLETTLDRDEFLMFFEPYIANSGNASALPKNIYQAAEGDFSWAVSELSKALRDDDSGTGMYHTVLCSRVDSIAVDPSTVFPAPYEQLIAIGENESASYQHFCDLLQVEREPVFAYDNTEIPVLVLNGGYDPVTPQRYGEAVARNFQNAHVYTFPGVGHGSMFAPGGTPAATCVEAIALDFLADPNQPSNHRCIDEVKPIFKYE</sequence>
<protein>
    <submittedName>
        <fullName evidence="5">Alpha/beta fold hydrolase</fullName>
    </submittedName>
</protein>
<evidence type="ECO:0000259" key="4">
    <source>
        <dbReference type="Pfam" id="PF00561"/>
    </source>
</evidence>
<keyword evidence="6" id="KW-1185">Reference proteome</keyword>
<dbReference type="Proteomes" id="UP000505210">
    <property type="component" value="Chromosome"/>
</dbReference>
<evidence type="ECO:0000256" key="3">
    <source>
        <dbReference type="SAM" id="SignalP"/>
    </source>
</evidence>
<feature type="domain" description="AB hydrolase-1" evidence="4">
    <location>
        <begin position="89"/>
        <end position="464"/>
    </location>
</feature>
<reference evidence="5 6" key="1">
    <citation type="submission" date="2020-05" db="EMBL/GenBank/DDBJ databases">
        <title>Complete genome sequence of of a novel Thermoleptolyngbya strain isolated from hot springs of Ganzi, Sichuan China.</title>
        <authorList>
            <person name="Tang J."/>
            <person name="Daroch M."/>
            <person name="Li L."/>
            <person name="Waleron K."/>
            <person name="Waleron M."/>
            <person name="Waleron M."/>
        </authorList>
    </citation>
    <scope>NUCLEOTIDE SEQUENCE [LARGE SCALE GENOMIC DNA]</scope>
    <source>
        <strain evidence="5 6">PKUAC-SCTA183</strain>
    </source>
</reference>
<keyword evidence="3" id="KW-0732">Signal</keyword>
<name>A0A6M8BGT1_9CYAN</name>
<dbReference type="SUPFAM" id="SSF53474">
    <property type="entry name" value="alpha/beta-Hydrolases"/>
    <property type="match status" value="1"/>
</dbReference>